<evidence type="ECO:0000256" key="2">
    <source>
        <dbReference type="ARBA" id="ARBA00022517"/>
    </source>
</evidence>
<evidence type="ECO:0000256" key="4">
    <source>
        <dbReference type="ARBA" id="ARBA00022801"/>
    </source>
</evidence>
<evidence type="ECO:0000259" key="7">
    <source>
        <dbReference type="SMART" id="SM00732"/>
    </source>
</evidence>
<dbReference type="InterPro" id="IPR037027">
    <property type="entry name" value="YqgF/RNaseH-like_dom_sf"/>
</dbReference>
<protein>
    <recommendedName>
        <fullName evidence="5">Putative pre-16S rRNA nuclease</fullName>
        <ecNumber evidence="5">3.1.-.-</ecNumber>
    </recommendedName>
</protein>
<dbReference type="HAMAP" id="MF_00651">
    <property type="entry name" value="Nuclease_YqgF"/>
    <property type="match status" value="1"/>
</dbReference>
<dbReference type="EC" id="3.1.-.-" evidence="5"/>
<keyword evidence="1 5" id="KW-0963">Cytoplasm</keyword>
<feature type="domain" description="YqgF/RNase H-like" evidence="7">
    <location>
        <begin position="1"/>
        <end position="99"/>
    </location>
</feature>
<dbReference type="InterPro" id="IPR005227">
    <property type="entry name" value="YqgF"/>
</dbReference>
<organism evidence="8 9">
    <name type="scientific">Candidatus Taylorbacteria bacterium RIFCSPHIGHO2_01_FULL_51_15</name>
    <dbReference type="NCBI Taxonomy" id="1802304"/>
    <lineage>
        <taxon>Bacteria</taxon>
        <taxon>Candidatus Tayloriibacteriota</taxon>
    </lineage>
</organism>
<dbReference type="CDD" id="cd16964">
    <property type="entry name" value="YqgF"/>
    <property type="match status" value="1"/>
</dbReference>
<comment type="subcellular location">
    <subcellularLocation>
        <location evidence="5">Cytoplasm</location>
    </subcellularLocation>
</comment>
<sequence>MRYLGIDFGSKRVGLALSDESGALAFPYSVVKNDKALLSEIERIVREQKVKLIVMGESRDFKGRDNPIAKQAAECKKMIEKATRKKVEYEPEFLTSIQAGRPQGRRQEGSRGTGARAESRRENNMLDASAAAIILQSYLDRTR</sequence>
<keyword evidence="3 5" id="KW-0540">Nuclease</keyword>
<dbReference type="Proteomes" id="UP000178121">
    <property type="component" value="Unassembled WGS sequence"/>
</dbReference>
<feature type="region of interest" description="Disordered" evidence="6">
    <location>
        <begin position="93"/>
        <end position="123"/>
    </location>
</feature>
<dbReference type="GO" id="GO:0004518">
    <property type="term" value="F:nuclease activity"/>
    <property type="evidence" value="ECO:0007669"/>
    <property type="project" value="UniProtKB-KW"/>
</dbReference>
<keyword evidence="4 5" id="KW-0378">Hydrolase</keyword>
<comment type="caution">
    <text evidence="8">The sequence shown here is derived from an EMBL/GenBank/DDBJ whole genome shotgun (WGS) entry which is preliminary data.</text>
</comment>
<dbReference type="PANTHER" id="PTHR33317">
    <property type="entry name" value="POLYNUCLEOTIDYL TRANSFERASE, RIBONUCLEASE H-LIKE SUPERFAMILY PROTEIN"/>
    <property type="match status" value="1"/>
</dbReference>
<dbReference type="GO" id="GO:0016788">
    <property type="term" value="F:hydrolase activity, acting on ester bonds"/>
    <property type="evidence" value="ECO:0007669"/>
    <property type="project" value="UniProtKB-UniRule"/>
</dbReference>
<keyword evidence="2 5" id="KW-0690">Ribosome biogenesis</keyword>
<dbReference type="Pfam" id="PF03652">
    <property type="entry name" value="RuvX"/>
    <property type="match status" value="1"/>
</dbReference>
<dbReference type="SMART" id="SM00732">
    <property type="entry name" value="YqgFc"/>
    <property type="match status" value="1"/>
</dbReference>
<evidence type="ECO:0000313" key="8">
    <source>
        <dbReference type="EMBL" id="OHA20606.1"/>
    </source>
</evidence>
<evidence type="ECO:0000256" key="5">
    <source>
        <dbReference type="HAMAP-Rule" id="MF_00651"/>
    </source>
</evidence>
<dbReference type="InterPro" id="IPR012337">
    <property type="entry name" value="RNaseH-like_sf"/>
</dbReference>
<evidence type="ECO:0000256" key="3">
    <source>
        <dbReference type="ARBA" id="ARBA00022722"/>
    </source>
</evidence>
<accession>A0A1G2M9L8</accession>
<dbReference type="InterPro" id="IPR006641">
    <property type="entry name" value="YqgF/RNaseH-like_dom"/>
</dbReference>
<gene>
    <name evidence="8" type="ORF">A2849_02305</name>
</gene>
<name>A0A1G2M9L8_9BACT</name>
<dbReference type="GO" id="GO:0005829">
    <property type="term" value="C:cytosol"/>
    <property type="evidence" value="ECO:0007669"/>
    <property type="project" value="TreeGrafter"/>
</dbReference>
<comment type="function">
    <text evidence="5">Could be a nuclease involved in processing of the 5'-end of pre-16S rRNA.</text>
</comment>
<comment type="similarity">
    <text evidence="5">Belongs to the YqgF HJR family.</text>
</comment>
<dbReference type="AlphaFoldDB" id="A0A1G2M9L8"/>
<evidence type="ECO:0000256" key="6">
    <source>
        <dbReference type="SAM" id="MobiDB-lite"/>
    </source>
</evidence>
<evidence type="ECO:0000313" key="9">
    <source>
        <dbReference type="Proteomes" id="UP000178121"/>
    </source>
</evidence>
<evidence type="ECO:0000256" key="1">
    <source>
        <dbReference type="ARBA" id="ARBA00022490"/>
    </source>
</evidence>
<dbReference type="EMBL" id="MHRI01000027">
    <property type="protein sequence ID" value="OHA20606.1"/>
    <property type="molecule type" value="Genomic_DNA"/>
</dbReference>
<dbReference type="SUPFAM" id="SSF53098">
    <property type="entry name" value="Ribonuclease H-like"/>
    <property type="match status" value="1"/>
</dbReference>
<dbReference type="NCBIfam" id="TIGR00250">
    <property type="entry name" value="RNAse_H_YqgF"/>
    <property type="match status" value="1"/>
</dbReference>
<dbReference type="GO" id="GO:0000967">
    <property type="term" value="P:rRNA 5'-end processing"/>
    <property type="evidence" value="ECO:0007669"/>
    <property type="project" value="UniProtKB-UniRule"/>
</dbReference>
<reference evidence="8 9" key="1">
    <citation type="journal article" date="2016" name="Nat. Commun.">
        <title>Thousands of microbial genomes shed light on interconnected biogeochemical processes in an aquifer system.</title>
        <authorList>
            <person name="Anantharaman K."/>
            <person name="Brown C.T."/>
            <person name="Hug L.A."/>
            <person name="Sharon I."/>
            <person name="Castelle C.J."/>
            <person name="Probst A.J."/>
            <person name="Thomas B.C."/>
            <person name="Singh A."/>
            <person name="Wilkins M.J."/>
            <person name="Karaoz U."/>
            <person name="Brodie E.L."/>
            <person name="Williams K.H."/>
            <person name="Hubbard S.S."/>
            <person name="Banfield J.F."/>
        </authorList>
    </citation>
    <scope>NUCLEOTIDE SEQUENCE [LARGE SCALE GENOMIC DNA]</scope>
</reference>
<proteinExistence type="inferred from homology"/>
<dbReference type="PANTHER" id="PTHR33317:SF4">
    <property type="entry name" value="POLYNUCLEOTIDYL TRANSFERASE, RIBONUCLEASE H-LIKE SUPERFAMILY PROTEIN"/>
    <property type="match status" value="1"/>
</dbReference>
<dbReference type="Gene3D" id="3.30.420.140">
    <property type="entry name" value="YqgF/RNase H-like domain"/>
    <property type="match status" value="1"/>
</dbReference>